<proteinExistence type="predicted"/>
<keyword evidence="1" id="KW-0732">Signal</keyword>
<dbReference type="EMBL" id="CAXDID020000349">
    <property type="protein sequence ID" value="CAL6080816.1"/>
    <property type="molecule type" value="Genomic_DNA"/>
</dbReference>
<feature type="chain" id="PRO_5041720623" evidence="1">
    <location>
        <begin position="20"/>
        <end position="271"/>
    </location>
</feature>
<sequence length="271" mass="31413">MQVWLYILLSYLIYSLVCGCCSQCKYTCECNAARLQLILANFVLQIQISTECNLVQISKLQWLSSTSCFDDKQSKRNMNLSLDNTLRCAAVNFVVDLPLRLGDHDLGYPLQIFLSELRQKILQMLLFVERPPFSLVHVELASVQTYLVVNCVDVLQQQDVILEDISDWIETHSEVGSQQTNRCDNDKCRQILIYKNLYPTDGKRFRYFELLILLLLERLQSIFSLGHLQQICALQSVPNSVRWNSASVCGTDQFTIYRIKLFKLYYLIIII</sequence>
<reference evidence="3 4" key="2">
    <citation type="submission" date="2024-07" db="EMBL/GenBank/DDBJ databases">
        <authorList>
            <person name="Akdeniz Z."/>
        </authorList>
    </citation>
    <scope>NUCLEOTIDE SEQUENCE [LARGE SCALE GENOMIC DNA]</scope>
</reference>
<comment type="caution">
    <text evidence="2">The sequence shown here is derived from an EMBL/GenBank/DDBJ whole genome shotgun (WGS) entry which is preliminary data.</text>
</comment>
<dbReference type="Proteomes" id="UP001642409">
    <property type="component" value="Unassembled WGS sequence"/>
</dbReference>
<evidence type="ECO:0000313" key="4">
    <source>
        <dbReference type="Proteomes" id="UP001642409"/>
    </source>
</evidence>
<keyword evidence="4" id="KW-1185">Reference proteome</keyword>
<organism evidence="2">
    <name type="scientific">Hexamita inflata</name>
    <dbReference type="NCBI Taxonomy" id="28002"/>
    <lineage>
        <taxon>Eukaryota</taxon>
        <taxon>Metamonada</taxon>
        <taxon>Diplomonadida</taxon>
        <taxon>Hexamitidae</taxon>
        <taxon>Hexamitinae</taxon>
        <taxon>Hexamita</taxon>
    </lineage>
</organism>
<evidence type="ECO:0000256" key="1">
    <source>
        <dbReference type="SAM" id="SignalP"/>
    </source>
</evidence>
<feature type="signal peptide" evidence="1">
    <location>
        <begin position="1"/>
        <end position="19"/>
    </location>
</feature>
<dbReference type="EMBL" id="CATOUU010000715">
    <property type="protein sequence ID" value="CAI9943384.1"/>
    <property type="molecule type" value="Genomic_DNA"/>
</dbReference>
<name>A0AA86Q106_9EUKA</name>
<protein>
    <submittedName>
        <fullName evidence="3">Hypothetical_protein</fullName>
    </submittedName>
</protein>
<reference evidence="2" key="1">
    <citation type="submission" date="2023-06" db="EMBL/GenBank/DDBJ databases">
        <authorList>
            <person name="Kurt Z."/>
        </authorList>
    </citation>
    <scope>NUCLEOTIDE SEQUENCE</scope>
</reference>
<evidence type="ECO:0000313" key="2">
    <source>
        <dbReference type="EMBL" id="CAI9943384.1"/>
    </source>
</evidence>
<accession>A0AA86Q106</accession>
<gene>
    <name evidence="2" type="ORF">HINF_LOCUS31029</name>
    <name evidence="3" type="ORF">HINF_LOCUS60044</name>
</gene>
<dbReference type="AlphaFoldDB" id="A0AA86Q106"/>
<evidence type="ECO:0000313" key="3">
    <source>
        <dbReference type="EMBL" id="CAL6080816.1"/>
    </source>
</evidence>